<sequence length="781" mass="85567">MSNANIVGVSIPRKEAYDKVTGAAKYVDDTNSPGMLTAKILTSRYAHAIIKSIDISEAKKAQGVKAVIAGDYFPVLCGALIEDRPPIARDKVRYYGEPVAVVVANSEMEAMKALELIKVDYEPLPVVSSIYEALKADAPLVHEKLNEYRLAVNDVFPEANTNVSDRIQIRKGDVEKAWEESEIRVEAKFSIPQSDHIAMETRNVRAQIMPDGKVIIETSSQSPFFVKTLLSRYYDIPEGNVVIKVPLVGGGFGGKSPIQLELIAYLASRAANGKLVKLANTREEDIKTSPCKIGLEASLKLGATRDGVIKVLEASYMLDGGAYSDIGPRMAKAIAVDCSGPYNIENIWCDSICVYTNHTYVTSFRGFGHLEYTFCMERMIDKLATALRMDPLELRIKNAIQPNQYTPTQVKTTLSNVGNLSECLKKLKELSNWDEGQVIKNDDGLIKAKGMGCFWKTSDSPTDAGSGALITFNSDGSVNLNCGAVEIGPASKTTLAQILAEKLKMDVNRINVMMTVDTQVSPEHWKTVASMTTYMGGNAVLRAAEDLISQLKIVASTALKYPPDDFDVANERVFLKQDPDTYLAFKDLVKGYKEPQGLAVQGQILGRGNFIMSNLTNLNEETGKGKAGPAWTVGAQAVEIEYDPKMFTYRLLKAITVVDAGKVINPKTSRGLIMGGINMGFGVATREAFTYDEEGRLQSTTLRNYKVMRYGENPEYIVDFVETPQADAPFGARGFAEHGIIAIPGAFANAISRATDYEFDKLPITPEEIWKAKTGGKYDTL</sequence>
<dbReference type="Proteomes" id="UP001058074">
    <property type="component" value="Unassembled WGS sequence"/>
</dbReference>
<name>A0ACB5R897_9CLOT</name>
<protein>
    <submittedName>
        <fullName evidence="1">Aldehyde oxidase</fullName>
    </submittedName>
</protein>
<reference evidence="1" key="1">
    <citation type="journal article" date="2025" name="Int. J. Syst. Evol. Microbiol.">
        <title>Inconstantimicrobium mannanitabidum sp. nov., a novel member of the family Clostridiaceae isolated from anoxic soil under the treatment of reductive soil disinfestation.</title>
        <authorList>
            <person name="Ueki A."/>
            <person name="Tonouchi A."/>
            <person name="Honma S."/>
            <person name="Kaku N."/>
            <person name="Ueki K."/>
        </authorList>
    </citation>
    <scope>NUCLEOTIDE SEQUENCE</scope>
    <source>
        <strain evidence="1">TW13</strain>
    </source>
</reference>
<evidence type="ECO:0000313" key="1">
    <source>
        <dbReference type="EMBL" id="GKX65320.1"/>
    </source>
</evidence>
<organism evidence="1 2">
    <name type="scientific">Inconstantimicrobium mannanitabidum</name>
    <dbReference type="NCBI Taxonomy" id="1604901"/>
    <lineage>
        <taxon>Bacteria</taxon>
        <taxon>Bacillati</taxon>
        <taxon>Bacillota</taxon>
        <taxon>Clostridia</taxon>
        <taxon>Eubacteriales</taxon>
        <taxon>Clostridiaceae</taxon>
        <taxon>Inconstantimicrobium</taxon>
    </lineage>
</organism>
<dbReference type="EMBL" id="BROD01000001">
    <property type="protein sequence ID" value="GKX65320.1"/>
    <property type="molecule type" value="Genomic_DNA"/>
</dbReference>
<comment type="caution">
    <text evidence="1">The sequence shown here is derived from an EMBL/GenBank/DDBJ whole genome shotgun (WGS) entry which is preliminary data.</text>
</comment>
<evidence type="ECO:0000313" key="2">
    <source>
        <dbReference type="Proteomes" id="UP001058074"/>
    </source>
</evidence>
<proteinExistence type="predicted"/>
<gene>
    <name evidence="1" type="ORF">rsdtw13_05780</name>
</gene>
<accession>A0ACB5R897</accession>
<keyword evidence="2" id="KW-1185">Reference proteome</keyword>